<feature type="domain" description="Hydantoinase/oxoprolinase N-terminal" evidence="2">
    <location>
        <begin position="4"/>
        <end position="177"/>
    </location>
</feature>
<feature type="domain" description="Hydantoinase A/oxoprolinase" evidence="1">
    <location>
        <begin position="199"/>
        <end position="483"/>
    </location>
</feature>
<comment type="caution">
    <text evidence="4">The sequence shown here is derived from an EMBL/GenBank/DDBJ whole genome shotgun (WGS) entry which is preliminary data.</text>
</comment>
<evidence type="ECO:0000313" key="4">
    <source>
        <dbReference type="EMBL" id="MCB8883717.1"/>
    </source>
</evidence>
<evidence type="ECO:0000259" key="2">
    <source>
        <dbReference type="Pfam" id="PF05378"/>
    </source>
</evidence>
<dbReference type="InterPro" id="IPR008040">
    <property type="entry name" value="Hydant_A_N"/>
</dbReference>
<dbReference type="Pfam" id="PF05378">
    <property type="entry name" value="Hydant_A_N"/>
    <property type="match status" value="1"/>
</dbReference>
<dbReference type="InterPro" id="IPR002821">
    <property type="entry name" value="Hydantoinase_A"/>
</dbReference>
<dbReference type="EMBL" id="JAESVA010000015">
    <property type="protein sequence ID" value="MCB8883717.1"/>
    <property type="molecule type" value="Genomic_DNA"/>
</dbReference>
<dbReference type="GO" id="GO:0006749">
    <property type="term" value="P:glutathione metabolic process"/>
    <property type="evidence" value="ECO:0007669"/>
    <property type="project" value="TreeGrafter"/>
</dbReference>
<sequence length="668" mass="69673">MLNKVGVEIGGTFTDLVWAKPDGTVVTGKVPSTPEAIDQAVIDALTKAEVPLAEIAQFSHGSTIATNALLTRRGTKAGLLTTEGFRDVIEIGTHDRVGSIYNIFYRKPASPIPRRLIGEVSERMDAAGRVLKPLDLDHAWAGVERLLGEGVDAIAISLLHAYANPAHEQALAALIAERAPGIAVYASHVVSPEFREYQRSMTTVVSAFVGPVVGRYVESLANRLAAGGYTGVLGIMQSNGGMMPASAAGANAARMLLSGPAAGVRAAIWFARRNGLKDIITLDMGGTSTDVAIAPDLTPRMASELMVDGLPVRTPAVDMETVGAGGGSIAAIDGGGFLAVGPASAGALPGPACYDRGGDRPTVTDAQVIAGLLRPSRFFGGQMALRTDLAEAALNSLDLPGMTTAARADAVLRTVNGNMAAAVRLVSTARGIDPRGFALVAYGGGGPVHGALVADEVGIRQVLVPWSPGIGSAFGLLVADVVVDLVRTNLHRLDDRTMDEAAVATLLAECRQTAIANGLGESGYDVQLGLDLRYAGQAFELTIWSDGSPVDAATLRGRFEAEHRARYGYARPQLAVEAVNYRARVLRRNDAVITPPRPPEGEAKPEFGEISLAGRRVKAGFYARDAIGAGQVIAGPAVVEEATATTIVPDGWTCLCLDSGDLLLERLS</sequence>
<dbReference type="Pfam" id="PF01968">
    <property type="entry name" value="Hydantoinase_A"/>
    <property type="match status" value="1"/>
</dbReference>
<organism evidence="4 5">
    <name type="scientific">Acidisoma cellulosilyticum</name>
    <dbReference type="NCBI Taxonomy" id="2802395"/>
    <lineage>
        <taxon>Bacteria</taxon>
        <taxon>Pseudomonadati</taxon>
        <taxon>Pseudomonadota</taxon>
        <taxon>Alphaproteobacteria</taxon>
        <taxon>Acetobacterales</taxon>
        <taxon>Acidocellaceae</taxon>
        <taxon>Acidisoma</taxon>
    </lineage>
</organism>
<evidence type="ECO:0000313" key="5">
    <source>
        <dbReference type="Proteomes" id="UP000721844"/>
    </source>
</evidence>
<dbReference type="PANTHER" id="PTHR11365:SF23">
    <property type="entry name" value="HYPOTHETICAL 5-OXOPROLINASE (EUROFUNG)-RELATED"/>
    <property type="match status" value="1"/>
</dbReference>
<evidence type="ECO:0000259" key="1">
    <source>
        <dbReference type="Pfam" id="PF01968"/>
    </source>
</evidence>
<dbReference type="GO" id="GO:0017168">
    <property type="term" value="F:5-oxoprolinase (ATP-hydrolyzing) activity"/>
    <property type="evidence" value="ECO:0007669"/>
    <property type="project" value="TreeGrafter"/>
</dbReference>
<evidence type="ECO:0000259" key="3">
    <source>
        <dbReference type="Pfam" id="PF19278"/>
    </source>
</evidence>
<dbReference type="RefSeq" id="WP_227310400.1">
    <property type="nucleotide sequence ID" value="NZ_JAESVA010000015.1"/>
</dbReference>
<dbReference type="InterPro" id="IPR049517">
    <property type="entry name" value="ACX-like_C"/>
</dbReference>
<dbReference type="Proteomes" id="UP000721844">
    <property type="component" value="Unassembled WGS sequence"/>
</dbReference>
<proteinExistence type="predicted"/>
<feature type="domain" description="Acetophenone carboxylase-like C-terminal" evidence="3">
    <location>
        <begin position="599"/>
        <end position="655"/>
    </location>
</feature>
<protein>
    <submittedName>
        <fullName evidence="4">Hydantoinase/oxoprolinase family protein</fullName>
    </submittedName>
</protein>
<dbReference type="AlphaFoldDB" id="A0A963Z6G7"/>
<gene>
    <name evidence="4" type="ORF">ACELLULO517_25935</name>
</gene>
<reference evidence="4 5" key="1">
    <citation type="journal article" date="2021" name="Microorganisms">
        <title>Acidisoma silvae sp. nov. and Acidisomacellulosilytica sp. nov., Two Acidophilic Bacteria Isolated from Decaying Wood, Hydrolyzing Cellulose and Producing Poly-3-hydroxybutyrate.</title>
        <authorList>
            <person name="Mieszkin S."/>
            <person name="Pouder E."/>
            <person name="Uroz S."/>
            <person name="Simon-Colin C."/>
            <person name="Alain K."/>
        </authorList>
    </citation>
    <scope>NUCLEOTIDE SEQUENCE [LARGE SCALE GENOMIC DNA]</scope>
    <source>
        <strain evidence="4 5">HW T5.17</strain>
    </source>
</reference>
<dbReference type="PANTHER" id="PTHR11365">
    <property type="entry name" value="5-OXOPROLINASE RELATED"/>
    <property type="match status" value="1"/>
</dbReference>
<dbReference type="Pfam" id="PF19278">
    <property type="entry name" value="Hydant_A_C"/>
    <property type="match status" value="1"/>
</dbReference>
<name>A0A963Z6G7_9PROT</name>
<accession>A0A963Z6G7</accession>
<keyword evidence="5" id="KW-1185">Reference proteome</keyword>
<dbReference type="InterPro" id="IPR045079">
    <property type="entry name" value="Oxoprolinase-like"/>
</dbReference>
<dbReference type="GO" id="GO:0005829">
    <property type="term" value="C:cytosol"/>
    <property type="evidence" value="ECO:0007669"/>
    <property type="project" value="TreeGrafter"/>
</dbReference>